<feature type="transmembrane region" description="Helical" evidence="1">
    <location>
        <begin position="141"/>
        <end position="162"/>
    </location>
</feature>
<dbReference type="EMBL" id="DVLF01000096">
    <property type="protein sequence ID" value="HIT49981.1"/>
    <property type="molecule type" value="Genomic_DNA"/>
</dbReference>
<evidence type="ECO:0000256" key="1">
    <source>
        <dbReference type="SAM" id="Phobius"/>
    </source>
</evidence>
<dbReference type="Pfam" id="PF06541">
    <property type="entry name" value="ABC_trans_CmpB"/>
    <property type="match status" value="1"/>
</dbReference>
<reference evidence="2" key="1">
    <citation type="submission" date="2020-10" db="EMBL/GenBank/DDBJ databases">
        <authorList>
            <person name="Gilroy R."/>
        </authorList>
    </citation>
    <scope>NUCLEOTIDE SEQUENCE</scope>
    <source>
        <strain evidence="2">ChiW17-6978</strain>
    </source>
</reference>
<reference evidence="2" key="2">
    <citation type="journal article" date="2021" name="PeerJ">
        <title>Extensive microbial diversity within the chicken gut microbiome revealed by metagenomics and culture.</title>
        <authorList>
            <person name="Gilroy R."/>
            <person name="Ravi A."/>
            <person name="Getino M."/>
            <person name="Pursley I."/>
            <person name="Horton D.L."/>
            <person name="Alikhan N.F."/>
            <person name="Baker D."/>
            <person name="Gharbi K."/>
            <person name="Hall N."/>
            <person name="Watson M."/>
            <person name="Adriaenssens E.M."/>
            <person name="Foster-Nyarko E."/>
            <person name="Jarju S."/>
            <person name="Secka A."/>
            <person name="Antonio M."/>
            <person name="Oren A."/>
            <person name="Chaudhuri R.R."/>
            <person name="La Ragione R."/>
            <person name="Hildebrand F."/>
            <person name="Pallen M.J."/>
        </authorList>
    </citation>
    <scope>NUCLEOTIDE SEQUENCE</scope>
    <source>
        <strain evidence="2">ChiW17-6978</strain>
    </source>
</reference>
<sequence>MNLEQYIICFFIYSFLGYLCEVVYCSFCQKRWVNRGYLYMPICPIYGFGAILIIATMMPFYDRGMWYLVWILGIVLTSSLEYLTSYVLEVLFHMRWWDYSKRKWNLNGRICLLNSFLFGCLVMIVMYGIQPYLFSGLSHVSTWILRVVAAVIVFLTLVDTVFSTVRHLNISKLILKFTTLMEETSDLLAEKKATAKAYLSNTHVAKKLRSFLYQYPELTLRIAKKKRMRFKEILAKYFSDRNDE</sequence>
<evidence type="ECO:0000313" key="2">
    <source>
        <dbReference type="EMBL" id="HIT49981.1"/>
    </source>
</evidence>
<dbReference type="AlphaFoldDB" id="A0A9D1KIX5"/>
<dbReference type="InterPro" id="IPR010540">
    <property type="entry name" value="CmpB_TMEM229"/>
</dbReference>
<proteinExistence type="predicted"/>
<comment type="caution">
    <text evidence="2">The sequence shown here is derived from an EMBL/GenBank/DDBJ whole genome shotgun (WGS) entry which is preliminary data.</text>
</comment>
<dbReference type="Proteomes" id="UP000886758">
    <property type="component" value="Unassembled WGS sequence"/>
</dbReference>
<gene>
    <name evidence="2" type="ORF">IAD46_03035</name>
</gene>
<feature type="transmembrane region" description="Helical" evidence="1">
    <location>
        <begin position="37"/>
        <end position="61"/>
    </location>
</feature>
<name>A0A9D1KIX5_9MOLU</name>
<keyword evidence="1" id="KW-0812">Transmembrane</keyword>
<keyword evidence="1" id="KW-0472">Membrane</keyword>
<feature type="transmembrane region" description="Helical" evidence="1">
    <location>
        <begin position="6"/>
        <end position="25"/>
    </location>
</feature>
<feature type="transmembrane region" description="Helical" evidence="1">
    <location>
        <begin position="109"/>
        <end position="129"/>
    </location>
</feature>
<keyword evidence="1" id="KW-1133">Transmembrane helix</keyword>
<protein>
    <submittedName>
        <fullName evidence="2">ABC transporter permease</fullName>
    </submittedName>
</protein>
<accession>A0A9D1KIX5</accession>
<organism evidence="2 3">
    <name type="scientific">Candidatus Pelethenecus faecipullorum</name>
    <dbReference type="NCBI Taxonomy" id="2840900"/>
    <lineage>
        <taxon>Bacteria</taxon>
        <taxon>Bacillati</taxon>
        <taxon>Mycoplasmatota</taxon>
        <taxon>Mollicutes</taxon>
        <taxon>Candidatus Pelethenecus</taxon>
    </lineage>
</organism>
<feature type="transmembrane region" description="Helical" evidence="1">
    <location>
        <begin position="67"/>
        <end position="88"/>
    </location>
</feature>
<evidence type="ECO:0000313" key="3">
    <source>
        <dbReference type="Proteomes" id="UP000886758"/>
    </source>
</evidence>